<keyword evidence="2" id="KW-1185">Reference proteome</keyword>
<dbReference type="AlphaFoldDB" id="A0A1D9MLU9"/>
<protein>
    <recommendedName>
        <fullName evidence="3">DUF2218 domain-containing protein</fullName>
    </recommendedName>
</protein>
<gene>
    <name evidence="1" type="ORF">BK816_07875</name>
</gene>
<evidence type="ECO:0008006" key="3">
    <source>
        <dbReference type="Google" id="ProtNLM"/>
    </source>
</evidence>
<dbReference type="RefSeq" id="WP_071164681.1">
    <property type="nucleotide sequence ID" value="NZ_CP017812.1"/>
</dbReference>
<evidence type="ECO:0000313" key="1">
    <source>
        <dbReference type="EMBL" id="AOZ73218.1"/>
    </source>
</evidence>
<sequence length="130" mass="14362">MDQFVSATLVATDRPGRYAKQLASHMSRKISTAFDPNTGLGFLDFNGRGRARLVALDEGLRMELFCEETEMPRLEQIIGSHLARFGWSEQMQVAWTRADGTPGDVSGPYTKEEIEARRKAKQAAKAAAAT</sequence>
<proteinExistence type="predicted"/>
<dbReference type="EMBL" id="CP017812">
    <property type="protein sequence ID" value="AOZ73218.1"/>
    <property type="molecule type" value="Genomic_DNA"/>
</dbReference>
<dbReference type="InterPro" id="IPR014543">
    <property type="entry name" value="UCP028291"/>
</dbReference>
<dbReference type="STRING" id="1912795.BK816_07875"/>
<name>A0A1D9MLU9_9ACTO</name>
<dbReference type="Pfam" id="PF09981">
    <property type="entry name" value="DUF2218"/>
    <property type="match status" value="1"/>
</dbReference>
<dbReference type="Gene3D" id="3.30.310.50">
    <property type="entry name" value="Alpha-D-phosphohexomutase, C-terminal domain"/>
    <property type="match status" value="1"/>
</dbReference>
<dbReference type="Proteomes" id="UP000176288">
    <property type="component" value="Chromosome"/>
</dbReference>
<dbReference type="KEGG" id="avu:BK816_07875"/>
<reference evidence="1 2" key="1">
    <citation type="submission" date="2016-10" db="EMBL/GenBank/DDBJ databases">
        <title>Actinomyces aegypiusis sp. nov., isolated from the Aegypius monachus in Qinghai Tibet Plateau China.</title>
        <authorList>
            <person name="Wang Y."/>
        </authorList>
    </citation>
    <scope>NUCLEOTIDE SEQUENCE [LARGE SCALE GENOMIC DNA]</scope>
    <source>
        <strain evidence="1 2">VUL4_3</strain>
    </source>
</reference>
<dbReference type="OrthoDB" id="9806511at2"/>
<accession>A0A1D9MLU9</accession>
<organism evidence="1 2">
    <name type="scientific">Boudabousia tangfeifanii</name>
    <dbReference type="NCBI Taxonomy" id="1912795"/>
    <lineage>
        <taxon>Bacteria</taxon>
        <taxon>Bacillati</taxon>
        <taxon>Actinomycetota</taxon>
        <taxon>Actinomycetes</taxon>
        <taxon>Actinomycetales</taxon>
        <taxon>Actinomycetaceae</taxon>
        <taxon>Boudabousia</taxon>
    </lineage>
</organism>
<evidence type="ECO:0000313" key="2">
    <source>
        <dbReference type="Proteomes" id="UP000176288"/>
    </source>
</evidence>